<dbReference type="OrthoDB" id="9802815at2"/>
<dbReference type="AlphaFoldDB" id="A0A3N1UHF7"/>
<dbReference type="PRINTS" id="PR01713">
    <property type="entry name" value="NUCEPIMERASE"/>
</dbReference>
<dbReference type="RefSeq" id="WP_123291521.1">
    <property type="nucleotide sequence ID" value="NZ_RJVA01000017.1"/>
</dbReference>
<comment type="caution">
    <text evidence="2">The sequence shown here is derived from an EMBL/GenBank/DDBJ whole genome shotgun (WGS) entry which is preliminary data.</text>
</comment>
<evidence type="ECO:0000313" key="3">
    <source>
        <dbReference type="Proteomes" id="UP000276223"/>
    </source>
</evidence>
<name>A0A3N1UHF7_9BACT</name>
<dbReference type="Gene3D" id="3.40.50.720">
    <property type="entry name" value="NAD(P)-binding Rossmann-like Domain"/>
    <property type="match status" value="1"/>
</dbReference>
<keyword evidence="3" id="KW-1185">Reference proteome</keyword>
<organism evidence="2 3">
    <name type="scientific">Desulfosoma caldarium</name>
    <dbReference type="NCBI Taxonomy" id="610254"/>
    <lineage>
        <taxon>Bacteria</taxon>
        <taxon>Pseudomonadati</taxon>
        <taxon>Thermodesulfobacteriota</taxon>
        <taxon>Syntrophobacteria</taxon>
        <taxon>Syntrophobacterales</taxon>
        <taxon>Syntrophobacteraceae</taxon>
        <taxon>Desulfosoma</taxon>
    </lineage>
</organism>
<dbReference type="EMBL" id="RJVA01000017">
    <property type="protein sequence ID" value="ROQ89543.1"/>
    <property type="molecule type" value="Genomic_DNA"/>
</dbReference>
<sequence>MDKGQGPLTTCVVTGAAGFVGSHLCERLLSLGHTVVGVDNFFSGRPENLKTFASHPRFFFHERSVTETGLLTALKDQHGPVFAVFHLAAIVSVPYSLERPEETFLVNTQATLLLLEEAEVLGVRNFVFAGSAAEYGDRDRMPLTEADANEETRWLSPYGEAKYRASVAVASRRGSLCGVSLRCFNIYGPRQDPSSPYSGVISRFVNMAVAQRPLTIFGDGLQTRDFVFVSDVVDAYCLAGLRDDKDDIKRTSGVFNVGSGRATSIVNLARLICRLTHRPESITFGPERPGDIRHSTANIEAITRVLQWKPRIGLKDGLTRTIQWMRGSG</sequence>
<dbReference type="Pfam" id="PF01370">
    <property type="entry name" value="Epimerase"/>
    <property type="match status" value="1"/>
</dbReference>
<protein>
    <submittedName>
        <fullName evidence="2">UDP-glucose 4-epimerase</fullName>
    </submittedName>
</protein>
<dbReference type="InterPro" id="IPR050177">
    <property type="entry name" value="Lipid_A_modif_metabolic_enz"/>
</dbReference>
<feature type="domain" description="NAD-dependent epimerase/dehydratase" evidence="1">
    <location>
        <begin position="12"/>
        <end position="258"/>
    </location>
</feature>
<dbReference type="InterPro" id="IPR036291">
    <property type="entry name" value="NAD(P)-bd_dom_sf"/>
</dbReference>
<dbReference type="SUPFAM" id="SSF51735">
    <property type="entry name" value="NAD(P)-binding Rossmann-fold domains"/>
    <property type="match status" value="1"/>
</dbReference>
<dbReference type="InterPro" id="IPR001509">
    <property type="entry name" value="Epimerase_deHydtase"/>
</dbReference>
<dbReference type="PANTHER" id="PTHR43245:SF13">
    <property type="entry name" value="UDP-D-APIOSE_UDP-D-XYLOSE SYNTHASE 2"/>
    <property type="match status" value="1"/>
</dbReference>
<reference evidence="2 3" key="1">
    <citation type="submission" date="2018-11" db="EMBL/GenBank/DDBJ databases">
        <title>Genomic Encyclopedia of Type Strains, Phase IV (KMG-IV): sequencing the most valuable type-strain genomes for metagenomic binning, comparative biology and taxonomic classification.</title>
        <authorList>
            <person name="Goeker M."/>
        </authorList>
    </citation>
    <scope>NUCLEOTIDE SEQUENCE [LARGE SCALE GENOMIC DNA]</scope>
    <source>
        <strain evidence="2 3">DSM 22027</strain>
    </source>
</reference>
<accession>A0A3N1UHF7</accession>
<proteinExistence type="predicted"/>
<dbReference type="Proteomes" id="UP000276223">
    <property type="component" value="Unassembled WGS sequence"/>
</dbReference>
<evidence type="ECO:0000259" key="1">
    <source>
        <dbReference type="Pfam" id="PF01370"/>
    </source>
</evidence>
<dbReference type="Gene3D" id="3.90.25.10">
    <property type="entry name" value="UDP-galactose 4-epimerase, domain 1"/>
    <property type="match status" value="1"/>
</dbReference>
<dbReference type="PANTHER" id="PTHR43245">
    <property type="entry name" value="BIFUNCTIONAL POLYMYXIN RESISTANCE PROTEIN ARNA"/>
    <property type="match status" value="1"/>
</dbReference>
<gene>
    <name evidence="2" type="ORF">EDC27_3079</name>
</gene>
<evidence type="ECO:0000313" key="2">
    <source>
        <dbReference type="EMBL" id="ROQ89543.1"/>
    </source>
</evidence>